<dbReference type="Gene3D" id="2.60.40.770">
    <property type="match status" value="1"/>
</dbReference>
<dbReference type="GO" id="GO:0032367">
    <property type="term" value="P:intracellular cholesterol transport"/>
    <property type="evidence" value="ECO:0007669"/>
    <property type="project" value="InterPro"/>
</dbReference>
<protein>
    <recommendedName>
        <fullName evidence="3">NPC intracellular cholesterol transporter 2</fullName>
    </recommendedName>
    <alternativeName>
        <fullName evidence="7">Epididymal secretory protein E1</fullName>
    </alternativeName>
</protein>
<dbReference type="InterPro" id="IPR003172">
    <property type="entry name" value="ML_dom"/>
</dbReference>
<keyword evidence="5 8" id="KW-0732">Signal</keyword>
<dbReference type="PANTHER" id="PTHR11306">
    <property type="entry name" value="NIEMANN PICK TYPE C2 PROTEIN NPC2-RELATED"/>
    <property type="match status" value="1"/>
</dbReference>
<organism evidence="10 11">
    <name type="scientific">Branchiostoma floridae</name>
    <name type="common">Florida lancelet</name>
    <name type="synonym">Amphioxus</name>
    <dbReference type="NCBI Taxonomy" id="7739"/>
    <lineage>
        <taxon>Eukaryota</taxon>
        <taxon>Metazoa</taxon>
        <taxon>Chordata</taxon>
        <taxon>Cephalochordata</taxon>
        <taxon>Leptocardii</taxon>
        <taxon>Amphioxiformes</taxon>
        <taxon>Branchiostomatidae</taxon>
        <taxon>Branchiostoma</taxon>
    </lineage>
</organism>
<dbReference type="OMA" id="RSAKIEM"/>
<feature type="chain" id="PRO_5039907053" description="NPC intracellular cholesterol transporter 2" evidence="8">
    <location>
        <begin position="30"/>
        <end position="158"/>
    </location>
</feature>
<dbReference type="KEGG" id="bfo:118420542"/>
<accession>A0A9J7MX66</accession>
<name>A0A9J7MX66_BRAFL</name>
<dbReference type="GeneID" id="118420542"/>
<dbReference type="SMART" id="SM00737">
    <property type="entry name" value="ML"/>
    <property type="match status" value="1"/>
</dbReference>
<gene>
    <name evidence="11" type="primary">LOC118420542</name>
</gene>
<dbReference type="OrthoDB" id="6489092at2759"/>
<dbReference type="GO" id="GO:0005576">
    <property type="term" value="C:extracellular region"/>
    <property type="evidence" value="ECO:0007669"/>
    <property type="project" value="UniProtKB-SubCell"/>
</dbReference>
<reference evidence="10" key="1">
    <citation type="journal article" date="2020" name="Nat. Ecol. Evol.">
        <title>Deeply conserved synteny resolves early events in vertebrate evolution.</title>
        <authorList>
            <person name="Simakov O."/>
            <person name="Marletaz F."/>
            <person name="Yue J.X."/>
            <person name="O'Connell B."/>
            <person name="Jenkins J."/>
            <person name="Brandt A."/>
            <person name="Calef R."/>
            <person name="Tung C.H."/>
            <person name="Huang T.K."/>
            <person name="Schmutz J."/>
            <person name="Satoh N."/>
            <person name="Yu J.K."/>
            <person name="Putnam N.H."/>
            <person name="Green R.E."/>
            <person name="Rokhsar D.S."/>
        </authorList>
    </citation>
    <scope>NUCLEOTIDE SEQUENCE [LARGE SCALE GENOMIC DNA]</scope>
    <source>
        <strain evidence="10">S238N-H82</strain>
    </source>
</reference>
<sequence length="158" mass="17542">MTAFRGIITLKHIFVLAFCVGISATLANALQWRDCGSEATIFNVFVSSCEDQSTCPMKKGSNVSLVVWFEPNKQITKATASMRGIMAGVPLPFPLQNPDGCKDSGLKCPLVGYESYNYTNSVYMHENYPTVKLLVEWELRDQNGDVIWCILVPAKIIN</sequence>
<keyword evidence="4" id="KW-0964">Secreted</keyword>
<comment type="subcellular location">
    <subcellularLocation>
        <location evidence="1">Secreted</location>
    </subcellularLocation>
</comment>
<evidence type="ECO:0000313" key="11">
    <source>
        <dbReference type="RefSeq" id="XP_035683286.1"/>
    </source>
</evidence>
<dbReference type="RefSeq" id="XP_035683286.1">
    <property type="nucleotide sequence ID" value="XM_035827393.1"/>
</dbReference>
<feature type="domain" description="MD-2-related lipid-recognition" evidence="9">
    <location>
        <begin position="32"/>
        <end position="154"/>
    </location>
</feature>
<evidence type="ECO:0000259" key="9">
    <source>
        <dbReference type="SMART" id="SM00737"/>
    </source>
</evidence>
<dbReference type="Proteomes" id="UP000001554">
    <property type="component" value="Chromosome 8"/>
</dbReference>
<evidence type="ECO:0000256" key="6">
    <source>
        <dbReference type="ARBA" id="ARBA00023157"/>
    </source>
</evidence>
<keyword evidence="6" id="KW-1015">Disulfide bond</keyword>
<dbReference type="InterPro" id="IPR033916">
    <property type="entry name" value="ML_Npc2-like"/>
</dbReference>
<dbReference type="GO" id="GO:0032934">
    <property type="term" value="F:sterol binding"/>
    <property type="evidence" value="ECO:0007669"/>
    <property type="project" value="InterPro"/>
</dbReference>
<reference evidence="11" key="2">
    <citation type="submission" date="2025-08" db="UniProtKB">
        <authorList>
            <consortium name="RefSeq"/>
        </authorList>
    </citation>
    <scope>IDENTIFICATION</scope>
    <source>
        <strain evidence="11">S238N-H82</strain>
        <tissue evidence="11">Testes</tissue>
    </source>
</reference>
<dbReference type="CDD" id="cd00916">
    <property type="entry name" value="Npc2_like"/>
    <property type="match status" value="1"/>
</dbReference>
<dbReference type="Pfam" id="PF02221">
    <property type="entry name" value="E1_DerP2_DerF2"/>
    <property type="match status" value="1"/>
</dbReference>
<evidence type="ECO:0000256" key="5">
    <source>
        <dbReference type="ARBA" id="ARBA00022729"/>
    </source>
</evidence>
<dbReference type="SUPFAM" id="SSF81296">
    <property type="entry name" value="E set domains"/>
    <property type="match status" value="1"/>
</dbReference>
<dbReference type="PANTHER" id="PTHR11306:SF68">
    <property type="entry name" value="NPC INTRACELLULAR CHOLESTEROL TRANSPORTER 2"/>
    <property type="match status" value="1"/>
</dbReference>
<proteinExistence type="inferred from homology"/>
<feature type="signal peptide" evidence="8">
    <location>
        <begin position="1"/>
        <end position="29"/>
    </location>
</feature>
<evidence type="ECO:0000256" key="1">
    <source>
        <dbReference type="ARBA" id="ARBA00004613"/>
    </source>
</evidence>
<dbReference type="AlphaFoldDB" id="A0A9J7MX66"/>
<evidence type="ECO:0000256" key="4">
    <source>
        <dbReference type="ARBA" id="ARBA00022525"/>
    </source>
</evidence>
<evidence type="ECO:0000313" key="10">
    <source>
        <dbReference type="Proteomes" id="UP000001554"/>
    </source>
</evidence>
<dbReference type="InterPro" id="IPR014756">
    <property type="entry name" value="Ig_E-set"/>
</dbReference>
<evidence type="ECO:0000256" key="3">
    <source>
        <dbReference type="ARBA" id="ARBA00021477"/>
    </source>
</evidence>
<keyword evidence="10" id="KW-1185">Reference proteome</keyword>
<dbReference type="FunFam" id="2.60.40.770:FF:000001">
    <property type="entry name" value="NPC intracellular cholesterol transporter 2"/>
    <property type="match status" value="1"/>
</dbReference>
<evidence type="ECO:0000256" key="7">
    <source>
        <dbReference type="ARBA" id="ARBA00032516"/>
    </source>
</evidence>
<evidence type="ECO:0000256" key="8">
    <source>
        <dbReference type="SAM" id="SignalP"/>
    </source>
</evidence>
<comment type="similarity">
    <text evidence="2">Belongs to the NPC2 family.</text>
</comment>
<evidence type="ECO:0000256" key="2">
    <source>
        <dbReference type="ARBA" id="ARBA00006370"/>
    </source>
</evidence>
<dbReference type="InterPro" id="IPR039670">
    <property type="entry name" value="NPC2-like"/>
</dbReference>